<accession>A0A8G1EE63</accession>
<dbReference type="AlphaFoldDB" id="A0A8G1EE63"/>
<dbReference type="RefSeq" id="WP_220663163.1">
    <property type="nucleotide sequence ID" value="NZ_CP069370.1"/>
</dbReference>
<evidence type="ECO:0000313" key="2">
    <source>
        <dbReference type="EMBL" id="QYZ70946.1"/>
    </source>
</evidence>
<dbReference type="Proteomes" id="UP000826300">
    <property type="component" value="Chromosome"/>
</dbReference>
<proteinExistence type="predicted"/>
<feature type="transmembrane region" description="Helical" evidence="1">
    <location>
        <begin position="46"/>
        <end position="66"/>
    </location>
</feature>
<keyword evidence="1" id="KW-0812">Transmembrane</keyword>
<feature type="transmembrane region" description="Helical" evidence="1">
    <location>
        <begin position="136"/>
        <end position="158"/>
    </location>
</feature>
<gene>
    <name evidence="2" type="ORF">JO391_05385</name>
</gene>
<feature type="transmembrane region" description="Helical" evidence="1">
    <location>
        <begin position="195"/>
        <end position="212"/>
    </location>
</feature>
<dbReference type="EMBL" id="CP069370">
    <property type="protein sequence ID" value="QYZ70946.1"/>
    <property type="molecule type" value="Genomic_DNA"/>
</dbReference>
<evidence type="ECO:0000256" key="1">
    <source>
        <dbReference type="SAM" id="Phobius"/>
    </source>
</evidence>
<evidence type="ECO:0008006" key="4">
    <source>
        <dbReference type="Google" id="ProtNLM"/>
    </source>
</evidence>
<dbReference type="KEGG" id="nsm:JO391_05385"/>
<keyword evidence="3" id="KW-1185">Reference proteome</keyword>
<evidence type="ECO:0000313" key="3">
    <source>
        <dbReference type="Proteomes" id="UP000826300"/>
    </source>
</evidence>
<reference evidence="2" key="1">
    <citation type="submission" date="2021-02" db="EMBL/GenBank/DDBJ databases">
        <title>Rhodobacter shimadae sp. nov., an aerobic anoxygenic phototrophic bacterium isolated from a hot spring.</title>
        <authorList>
            <person name="Muramatsu S."/>
            <person name="Haruta S."/>
            <person name="Hirose S."/>
            <person name="Hanada S."/>
        </authorList>
    </citation>
    <scope>NUCLEOTIDE SEQUENCE</scope>
    <source>
        <strain evidence="2">N10</strain>
    </source>
</reference>
<name>A0A8G1EE63_9RHOB</name>
<feature type="transmembrane region" description="Helical" evidence="1">
    <location>
        <begin position="20"/>
        <end position="40"/>
    </location>
</feature>
<feature type="transmembrane region" description="Helical" evidence="1">
    <location>
        <begin position="164"/>
        <end position="183"/>
    </location>
</feature>
<protein>
    <recommendedName>
        <fullName evidence="4">VIT family protein</fullName>
    </recommendedName>
</protein>
<sequence length="213" mass="22874">MEGRRTPILDPISRLSEIMFGLLMALTFTGTMSVAVAGGASVRSVLAAALGCNLAWGIVDGVMNVLTGITERNRDRALGIRIRQAAPEEARELLRAQVPDAAAGQLTEEELDRMVARMRSIPPPPMARVAMGDLRIALAVFALVVVATFPPVLPFLLFDELHRAMRWSNAVAVASLFVIGWMLDREMGGGWRMRVTVPLVGSVLVATTIALGG</sequence>
<organism evidence="2 3">
    <name type="scientific">Neotabrizicola shimadae</name>
    <dbReference type="NCBI Taxonomy" id="2807096"/>
    <lineage>
        <taxon>Bacteria</taxon>
        <taxon>Pseudomonadati</taxon>
        <taxon>Pseudomonadota</taxon>
        <taxon>Alphaproteobacteria</taxon>
        <taxon>Rhodobacterales</taxon>
        <taxon>Paracoccaceae</taxon>
        <taxon>Neotabrizicola</taxon>
    </lineage>
</organism>
<keyword evidence="1" id="KW-1133">Transmembrane helix</keyword>
<keyword evidence="1" id="KW-0472">Membrane</keyword>